<dbReference type="HOGENOM" id="CLU_097343_0_0_1"/>
<dbReference type="STRING" id="4537.A0A0E0M6J7"/>
<dbReference type="CDD" id="cd00183">
    <property type="entry name" value="TFIIS_I"/>
    <property type="match status" value="1"/>
</dbReference>
<comment type="subcellular location">
    <subcellularLocation>
        <location evidence="1 3">Nucleus</location>
    </subcellularLocation>
</comment>
<dbReference type="OMA" id="KNPFARD"/>
<reference evidence="6" key="2">
    <citation type="submission" date="2018-05" db="EMBL/GenBank/DDBJ databases">
        <title>OpunRS2 (Oryza punctata Reference Sequence Version 2).</title>
        <authorList>
            <person name="Zhang J."/>
            <person name="Kudrna D."/>
            <person name="Lee S."/>
            <person name="Talag J."/>
            <person name="Welchert J."/>
            <person name="Wing R.A."/>
        </authorList>
    </citation>
    <scope>NUCLEOTIDE SEQUENCE [LARGE SCALE GENOMIC DNA]</scope>
</reference>
<accession>A0A0E0M6J7</accession>
<dbReference type="InterPro" id="IPR035441">
    <property type="entry name" value="TFIIS/LEDGF_dom_sf"/>
</dbReference>
<dbReference type="PANTHER" id="PTHR46554">
    <property type="entry name" value="MEDIATOR OF RNA POLYMERASE II TRANSCRIPTION SUBUNIT 26A-RELATED"/>
    <property type="match status" value="1"/>
</dbReference>
<protein>
    <recommendedName>
        <fullName evidence="5">TFIIS N-terminal domain-containing protein</fullName>
    </recommendedName>
</protein>
<proteinExistence type="predicted"/>
<evidence type="ECO:0000259" key="5">
    <source>
        <dbReference type="PROSITE" id="PS51319"/>
    </source>
</evidence>
<keyword evidence="7" id="KW-1185">Reference proteome</keyword>
<dbReference type="InterPro" id="IPR003617">
    <property type="entry name" value="TFIIS/CRSP70_N_sub"/>
</dbReference>
<evidence type="ECO:0000256" key="3">
    <source>
        <dbReference type="PROSITE-ProRule" id="PRU00649"/>
    </source>
</evidence>
<evidence type="ECO:0000256" key="1">
    <source>
        <dbReference type="ARBA" id="ARBA00004123"/>
    </source>
</evidence>
<reference evidence="6" key="1">
    <citation type="submission" date="2015-04" db="UniProtKB">
        <authorList>
            <consortium name="EnsemblPlants"/>
        </authorList>
    </citation>
    <scope>IDENTIFICATION</scope>
</reference>
<evidence type="ECO:0000256" key="2">
    <source>
        <dbReference type="ARBA" id="ARBA00023242"/>
    </source>
</evidence>
<dbReference type="PROSITE" id="PS51319">
    <property type="entry name" value="TFIIS_N"/>
    <property type="match status" value="1"/>
</dbReference>
<dbReference type="Gene3D" id="1.20.930.10">
    <property type="entry name" value="Conserved domain common to transcription factors TFIIS, elongin A, CRSP70"/>
    <property type="match status" value="1"/>
</dbReference>
<sequence length="208" mass="22480">MKIKLVAVVGEDGGNPRSDSSVEAVIELLRALQALPMPFETLEASKIGKTISGLRKHSSEQVRDLAAALYKNWKALVDEHLTRKPPAPTKTASALVVADHANNASMATAAAHKPAPAATPRKTACNKRKEAPAALPPEMDEVTKLEAARKKLRERYREEEMAKKQGKIQMINAPPPGKAKQRPAVVERRGVVRRTVASHAPVAASVRT</sequence>
<name>A0A0E0M6J7_ORYPU</name>
<keyword evidence="2 3" id="KW-0539">Nucleus</keyword>
<evidence type="ECO:0000313" key="7">
    <source>
        <dbReference type="Proteomes" id="UP000026962"/>
    </source>
</evidence>
<evidence type="ECO:0000256" key="4">
    <source>
        <dbReference type="SAM" id="MobiDB-lite"/>
    </source>
</evidence>
<dbReference type="Proteomes" id="UP000026962">
    <property type="component" value="Chromosome 10"/>
</dbReference>
<dbReference type="PANTHER" id="PTHR46554:SF5">
    <property type="entry name" value="OS10G0327400 PROTEIN"/>
    <property type="match status" value="1"/>
</dbReference>
<dbReference type="AlphaFoldDB" id="A0A0E0M6J7"/>
<dbReference type="InterPro" id="IPR017923">
    <property type="entry name" value="TFIIS_N"/>
</dbReference>
<dbReference type="Gramene" id="OPUNC10G05290.1">
    <property type="protein sequence ID" value="OPUNC10G05290.1"/>
    <property type="gene ID" value="OPUNC10G05290"/>
</dbReference>
<dbReference type="SUPFAM" id="SSF47676">
    <property type="entry name" value="Conserved domain common to transcription factors TFIIS, elongin A, CRSP70"/>
    <property type="match status" value="1"/>
</dbReference>
<dbReference type="GO" id="GO:0005634">
    <property type="term" value="C:nucleus"/>
    <property type="evidence" value="ECO:0007669"/>
    <property type="project" value="UniProtKB-SubCell"/>
</dbReference>
<feature type="region of interest" description="Disordered" evidence="4">
    <location>
        <begin position="159"/>
        <end position="185"/>
    </location>
</feature>
<dbReference type="SMART" id="SM00509">
    <property type="entry name" value="TFS2N"/>
    <property type="match status" value="1"/>
</dbReference>
<dbReference type="EnsemblPlants" id="OPUNC10G05290.1">
    <property type="protein sequence ID" value="OPUNC10G05290.1"/>
    <property type="gene ID" value="OPUNC10G05290"/>
</dbReference>
<organism evidence="6">
    <name type="scientific">Oryza punctata</name>
    <name type="common">Red rice</name>
    <dbReference type="NCBI Taxonomy" id="4537"/>
    <lineage>
        <taxon>Eukaryota</taxon>
        <taxon>Viridiplantae</taxon>
        <taxon>Streptophyta</taxon>
        <taxon>Embryophyta</taxon>
        <taxon>Tracheophyta</taxon>
        <taxon>Spermatophyta</taxon>
        <taxon>Magnoliopsida</taxon>
        <taxon>Liliopsida</taxon>
        <taxon>Poales</taxon>
        <taxon>Poaceae</taxon>
        <taxon>BOP clade</taxon>
        <taxon>Oryzoideae</taxon>
        <taxon>Oryzeae</taxon>
        <taxon>Oryzinae</taxon>
        <taxon>Oryza</taxon>
    </lineage>
</organism>
<dbReference type="Pfam" id="PF08711">
    <property type="entry name" value="Med26"/>
    <property type="match status" value="1"/>
</dbReference>
<feature type="domain" description="TFIIS N-terminal" evidence="5">
    <location>
        <begin position="1"/>
        <end position="80"/>
    </location>
</feature>
<evidence type="ECO:0000313" key="6">
    <source>
        <dbReference type="EnsemblPlants" id="OPUNC10G05290.1"/>
    </source>
</evidence>